<dbReference type="Proteomes" id="UP000182373">
    <property type="component" value="Chromosome"/>
</dbReference>
<name>A0AAC9P976_9PROT</name>
<dbReference type="CDD" id="cd05228">
    <property type="entry name" value="AR_FR_like_1_SDR_e"/>
    <property type="match status" value="1"/>
</dbReference>
<dbReference type="AlphaFoldDB" id="A0AAC9P976"/>
<dbReference type="Gene3D" id="3.40.50.720">
    <property type="entry name" value="NAD(P)-binding Rossmann-like Domain"/>
    <property type="match status" value="1"/>
</dbReference>
<dbReference type="RefSeq" id="WP_072573113.1">
    <property type="nucleotide sequence ID" value="NZ_CP018191.1"/>
</dbReference>
<dbReference type="PANTHER" id="PTHR48079">
    <property type="entry name" value="PROTEIN YEEZ"/>
    <property type="match status" value="1"/>
</dbReference>
<protein>
    <submittedName>
        <fullName evidence="2">Nucleoside-diphosphate-sugar epimerase</fullName>
    </submittedName>
</protein>
<dbReference type="SUPFAM" id="SSF51735">
    <property type="entry name" value="NAD(P)-binding Rossmann-fold domains"/>
    <property type="match status" value="1"/>
</dbReference>
<reference evidence="3" key="1">
    <citation type="submission" date="2016-11" db="EMBL/GenBank/DDBJ databases">
        <title>Comparative genomic and phenotypic analysis of Granulibacter bethesdensis clinical isolates from patients with chronic granulomatous disease.</title>
        <authorList>
            <person name="Zarember K.A."/>
            <person name="Porcella S.F."/>
            <person name="Chu J."/>
            <person name="Ding L."/>
            <person name="Dahlstrom E."/>
            <person name="Barbian K."/>
            <person name="Martens C."/>
            <person name="Sykora L."/>
            <person name="Kramer S."/>
            <person name="Pettinato A.M."/>
            <person name="Hong H."/>
            <person name="Wald G."/>
            <person name="Berg L.J."/>
            <person name="Rogge L.S."/>
            <person name="Greenberg D.E."/>
            <person name="Falcone E.L."/>
            <person name="Neves J.F."/>
            <person name="Simoes M.J."/>
            <person name="Casal M."/>
            <person name="Rodriguez-Lopez F.C."/>
            <person name="Zelazny A."/>
            <person name="Gallin J.I."/>
            <person name="Holland S.M."/>
        </authorList>
    </citation>
    <scope>NUCLEOTIDE SEQUENCE [LARGE SCALE GENOMIC DNA]</scope>
    <source>
        <strain evidence="3">NIH9.1</strain>
    </source>
</reference>
<dbReference type="InterPro" id="IPR017829">
    <property type="entry name" value="Hopanoid-assoc_sugar_epimerase"/>
</dbReference>
<dbReference type="GO" id="GO:0005737">
    <property type="term" value="C:cytoplasm"/>
    <property type="evidence" value="ECO:0007669"/>
    <property type="project" value="TreeGrafter"/>
</dbReference>
<sequence>MISPGRAFVTGTTGFVGSAVARALLRQGWEVRLLTRRGSDTRNLAGLSAEIVEGDLLRPDTITPHLDGCQALFHVAADYRIWVPDPEAMMRANVDGTVALLRAAQKAGIERIVYCSSVAALGLIGDGTPSTEDTPNSEAKTVGIYKKSKYRAEQAVLRLVAEEGVRAVIVNPSTPIGPRDVKPTPTGRMIRDAALGKMPAYLDTGLNVVHVDDVAEGHLLAMEHGVPGERYILGGTDMHLADILAMVAREAGRKPPRIRLNETVLWPVATACETLARLTGIEPLVTRDHLRMARKKMFFSSAKASTAFGWSPRPAEEAIRDAVAWFRENDPAFTAQRNRKGTAA</sequence>
<dbReference type="Pfam" id="PF01370">
    <property type="entry name" value="Epimerase"/>
    <property type="match status" value="1"/>
</dbReference>
<evidence type="ECO:0000313" key="2">
    <source>
        <dbReference type="EMBL" id="APH55296.1"/>
    </source>
</evidence>
<gene>
    <name evidence="2" type="ORF">GbCGDNIH9_1978</name>
</gene>
<proteinExistence type="predicted"/>
<dbReference type="InterPro" id="IPR051783">
    <property type="entry name" value="NAD(P)-dependent_oxidoreduct"/>
</dbReference>
<accession>A0AAC9P976</accession>
<dbReference type="PANTHER" id="PTHR48079:SF6">
    <property type="entry name" value="NAD(P)-BINDING DOMAIN-CONTAINING PROTEIN-RELATED"/>
    <property type="match status" value="1"/>
</dbReference>
<dbReference type="InterPro" id="IPR001509">
    <property type="entry name" value="Epimerase_deHydtase"/>
</dbReference>
<dbReference type="NCBIfam" id="TIGR03466">
    <property type="entry name" value="HpnA"/>
    <property type="match status" value="1"/>
</dbReference>
<dbReference type="InterPro" id="IPR036291">
    <property type="entry name" value="NAD(P)-bd_dom_sf"/>
</dbReference>
<organism evidence="2 3">
    <name type="scientific">Granulibacter bethesdensis</name>
    <dbReference type="NCBI Taxonomy" id="364410"/>
    <lineage>
        <taxon>Bacteria</taxon>
        <taxon>Pseudomonadati</taxon>
        <taxon>Pseudomonadota</taxon>
        <taxon>Alphaproteobacteria</taxon>
        <taxon>Acetobacterales</taxon>
        <taxon>Acetobacteraceae</taxon>
        <taxon>Granulibacter</taxon>
    </lineage>
</organism>
<evidence type="ECO:0000259" key="1">
    <source>
        <dbReference type="Pfam" id="PF01370"/>
    </source>
</evidence>
<dbReference type="EMBL" id="CP018191">
    <property type="protein sequence ID" value="APH55296.1"/>
    <property type="molecule type" value="Genomic_DNA"/>
</dbReference>
<evidence type="ECO:0000313" key="3">
    <source>
        <dbReference type="Proteomes" id="UP000182373"/>
    </source>
</evidence>
<feature type="domain" description="NAD-dependent epimerase/dehydratase" evidence="1">
    <location>
        <begin position="8"/>
        <end position="234"/>
    </location>
</feature>
<dbReference type="GO" id="GO:0004029">
    <property type="term" value="F:aldehyde dehydrogenase (NAD+) activity"/>
    <property type="evidence" value="ECO:0007669"/>
    <property type="project" value="TreeGrafter"/>
</dbReference>